<dbReference type="Pfam" id="PF14559">
    <property type="entry name" value="TPR_19"/>
    <property type="match status" value="1"/>
</dbReference>
<dbReference type="SUPFAM" id="SSF52540">
    <property type="entry name" value="P-loop containing nucleoside triphosphate hydrolases"/>
    <property type="match status" value="1"/>
</dbReference>
<dbReference type="SUPFAM" id="SSF48452">
    <property type="entry name" value="TPR-like"/>
    <property type="match status" value="2"/>
</dbReference>
<dbReference type="InterPro" id="IPR010982">
    <property type="entry name" value="Lambda_DNA-bd_dom_sf"/>
</dbReference>
<dbReference type="CDD" id="cd00093">
    <property type="entry name" value="HTH_XRE"/>
    <property type="match status" value="1"/>
</dbReference>
<dbReference type="Pfam" id="PF00931">
    <property type="entry name" value="NB-ARC"/>
    <property type="match status" value="1"/>
</dbReference>
<dbReference type="InterPro" id="IPR001387">
    <property type="entry name" value="Cro/C1-type_HTH"/>
</dbReference>
<organism evidence="2">
    <name type="scientific">Thermosporothrix sp. COM3</name>
    <dbReference type="NCBI Taxonomy" id="2490863"/>
    <lineage>
        <taxon>Bacteria</taxon>
        <taxon>Bacillati</taxon>
        <taxon>Chloroflexota</taxon>
        <taxon>Ktedonobacteria</taxon>
        <taxon>Ktedonobacterales</taxon>
        <taxon>Thermosporotrichaceae</taxon>
        <taxon>Thermosporothrix</taxon>
    </lineage>
</organism>
<feature type="domain" description="HTH cro/C1-type" evidence="1">
    <location>
        <begin position="13"/>
        <end position="68"/>
    </location>
</feature>
<proteinExistence type="predicted"/>
<dbReference type="Pfam" id="PF13560">
    <property type="entry name" value="HTH_31"/>
    <property type="match status" value="1"/>
</dbReference>
<dbReference type="Pfam" id="PF13424">
    <property type="entry name" value="TPR_12"/>
    <property type="match status" value="1"/>
</dbReference>
<dbReference type="InterPro" id="IPR011990">
    <property type="entry name" value="TPR-like_helical_dom_sf"/>
</dbReference>
<dbReference type="Gene3D" id="1.10.8.430">
    <property type="entry name" value="Helical domain of apoptotic protease-activating factors"/>
    <property type="match status" value="1"/>
</dbReference>
<dbReference type="SUPFAM" id="SSF47413">
    <property type="entry name" value="lambda repressor-like DNA-binding domains"/>
    <property type="match status" value="1"/>
</dbReference>
<sequence length="715" mass="81927">METGLFDSFGDILKAYRKRRKLTQSKLAALLKIHPNTVGAWERGEYLPETKEIVLELARLLQLDEQETRRLLEASLSALTPYWYVPYQRNPFFTGREALLDTLHTLLHTNPRRPASYALSGLGGSGKTQVAIEYVYRTFQEYTAVFWLDAATTSTLLGSFYALAEALQVPGFQHFEPQKIVTVVQRWLNMHRDWLLVVDNVADIETLRSYLPAARSGSLLFTTRRQDLDTLATCLPVEGMTEEEGIHFLLKRAGLPRTPDLEATARTLVREMDGLPLALDQAGAYISTQQIQRRIANHQTDDSLRDYLHRLRQQPIPLLQNRGDYSDHPLSVVSTFTLSFLALKQTYPAAAELLIFCCFLAPEPVPERLFTRGMTTPTIQTIGENPLEFNRALQALQAYSLLHRHPEHETLHMHRLVQVVLKASFSGTERFQWEERVLACLCALLPDPSNPEAAWPLLPHAFYAVTHYRHDSEHYITLATRAAAYLTTMARYEAAEKLYRRVMQLQHPPTLSTLLGFAELRSQQHHYDEAEALYRQALQQDEDHQLALSGLAALLSSQGRHQEAEQLLLSPHRQEQAFSPELLNNLAQLYYQQGRYEEAETVSLRSLYMLEQRQGRESLALVTPLKLLAQLATHAREYTKAEFLYHRIRTLYEKHQETKHPEYLSACVALIELALLQGQQAHERYKQLLSSIEAFTPEIQETLAHLEQLFRQSDA</sequence>
<evidence type="ECO:0000259" key="1">
    <source>
        <dbReference type="PROSITE" id="PS50943"/>
    </source>
</evidence>
<dbReference type="PANTHER" id="PTHR35205:SF1">
    <property type="entry name" value="ZU5 DOMAIN-CONTAINING PROTEIN"/>
    <property type="match status" value="1"/>
</dbReference>
<dbReference type="Gene3D" id="3.40.50.300">
    <property type="entry name" value="P-loop containing nucleotide triphosphate hydrolases"/>
    <property type="match status" value="1"/>
</dbReference>
<dbReference type="PANTHER" id="PTHR35205">
    <property type="entry name" value="NB-ARC AND TPR DOMAIN PROTEIN"/>
    <property type="match status" value="1"/>
</dbReference>
<dbReference type="InterPro" id="IPR002182">
    <property type="entry name" value="NB-ARC"/>
</dbReference>
<dbReference type="GO" id="GO:0003677">
    <property type="term" value="F:DNA binding"/>
    <property type="evidence" value="ECO:0007669"/>
    <property type="project" value="InterPro"/>
</dbReference>
<gene>
    <name evidence="2" type="ORF">KTC_05560</name>
</gene>
<dbReference type="SMART" id="SM00028">
    <property type="entry name" value="TPR"/>
    <property type="match status" value="4"/>
</dbReference>
<protein>
    <recommendedName>
        <fullName evidence="1">HTH cro/C1-type domain-containing protein</fullName>
    </recommendedName>
</protein>
<dbReference type="SMART" id="SM00530">
    <property type="entry name" value="HTH_XRE"/>
    <property type="match status" value="1"/>
</dbReference>
<dbReference type="Gene3D" id="1.10.260.40">
    <property type="entry name" value="lambda repressor-like DNA-binding domains"/>
    <property type="match status" value="1"/>
</dbReference>
<dbReference type="Pfam" id="PF25000">
    <property type="entry name" value="DUF7779"/>
    <property type="match status" value="1"/>
</dbReference>
<name>A0A455SI24_9CHLR</name>
<accession>A0A455SI24</accession>
<dbReference type="InterPro" id="IPR056681">
    <property type="entry name" value="DUF7779"/>
</dbReference>
<evidence type="ECO:0000313" key="2">
    <source>
        <dbReference type="EMBL" id="BBH85805.1"/>
    </source>
</evidence>
<reference evidence="2" key="1">
    <citation type="submission" date="2018-12" db="EMBL/GenBank/DDBJ databases">
        <title>Novel natural products biosynthetic potential of the class Ktedonobacteria.</title>
        <authorList>
            <person name="Zheng Y."/>
            <person name="Saitou A."/>
            <person name="Wang C.M."/>
            <person name="Toyoda A."/>
            <person name="Minakuchi Y."/>
            <person name="Sekiguchi Y."/>
            <person name="Ueda K."/>
            <person name="Takano H."/>
            <person name="Sakai Y."/>
            <person name="Yokota A."/>
            <person name="Yabe S."/>
        </authorList>
    </citation>
    <scope>NUCLEOTIDE SEQUENCE</scope>
    <source>
        <strain evidence="2">COM3</strain>
    </source>
</reference>
<dbReference type="InterPro" id="IPR019734">
    <property type="entry name" value="TPR_rpt"/>
</dbReference>
<dbReference type="AlphaFoldDB" id="A0A455SI24"/>
<dbReference type="PROSITE" id="PS50943">
    <property type="entry name" value="HTH_CROC1"/>
    <property type="match status" value="1"/>
</dbReference>
<dbReference type="EMBL" id="AP019376">
    <property type="protein sequence ID" value="BBH85805.1"/>
    <property type="molecule type" value="Genomic_DNA"/>
</dbReference>
<dbReference type="GO" id="GO:0043531">
    <property type="term" value="F:ADP binding"/>
    <property type="evidence" value="ECO:0007669"/>
    <property type="project" value="InterPro"/>
</dbReference>
<dbReference type="InterPro" id="IPR027417">
    <property type="entry name" value="P-loop_NTPase"/>
</dbReference>
<dbReference type="InterPro" id="IPR042197">
    <property type="entry name" value="Apaf_helical"/>
</dbReference>
<dbReference type="Gene3D" id="1.25.40.10">
    <property type="entry name" value="Tetratricopeptide repeat domain"/>
    <property type="match status" value="2"/>
</dbReference>